<dbReference type="Proteomes" id="UP000276776">
    <property type="component" value="Unassembled WGS sequence"/>
</dbReference>
<evidence type="ECO:0000313" key="3">
    <source>
        <dbReference type="Proteomes" id="UP000276776"/>
    </source>
</evidence>
<dbReference type="EMBL" id="UYYF01004926">
    <property type="protein sequence ID" value="VDN07622.1"/>
    <property type="molecule type" value="Genomic_DNA"/>
</dbReference>
<evidence type="ECO:0000256" key="1">
    <source>
        <dbReference type="SAM" id="Coils"/>
    </source>
</evidence>
<dbReference type="WBParaSite" id="TCLT_0000996401-mRNA-1">
    <property type="protein sequence ID" value="TCLT_0000996401-mRNA-1"/>
    <property type="gene ID" value="TCLT_0000996401"/>
</dbReference>
<keyword evidence="3" id="KW-1185">Reference proteome</keyword>
<keyword evidence="1" id="KW-0175">Coiled coil</keyword>
<evidence type="ECO:0000313" key="4">
    <source>
        <dbReference type="WBParaSite" id="TCLT_0000996401-mRNA-1"/>
    </source>
</evidence>
<protein>
    <submittedName>
        <fullName evidence="4">CC172 protein</fullName>
    </submittedName>
</protein>
<proteinExistence type="predicted"/>
<name>A0A0N5D9Y6_THECL</name>
<dbReference type="AlphaFoldDB" id="A0A0N5D9Y6"/>
<dbReference type="STRING" id="103827.A0A0N5D9Y6"/>
<evidence type="ECO:0000313" key="2">
    <source>
        <dbReference type="EMBL" id="VDN07622.1"/>
    </source>
</evidence>
<organism evidence="4">
    <name type="scientific">Thelazia callipaeda</name>
    <name type="common">Oriental eyeworm</name>
    <name type="synonym">Parasitic nematode</name>
    <dbReference type="NCBI Taxonomy" id="103827"/>
    <lineage>
        <taxon>Eukaryota</taxon>
        <taxon>Metazoa</taxon>
        <taxon>Ecdysozoa</taxon>
        <taxon>Nematoda</taxon>
        <taxon>Chromadorea</taxon>
        <taxon>Rhabditida</taxon>
        <taxon>Spirurina</taxon>
        <taxon>Spiruromorpha</taxon>
        <taxon>Thelazioidea</taxon>
        <taxon>Thelaziidae</taxon>
        <taxon>Thelazia</taxon>
    </lineage>
</organism>
<feature type="coiled-coil region" evidence="1">
    <location>
        <begin position="5"/>
        <end position="32"/>
    </location>
</feature>
<dbReference type="OrthoDB" id="3549872at2759"/>
<sequence>MKSQLEEIDKERQEWDEKLKRKDNELTEMRCTVDMVKAKSVELEKMLQIAEIRFNNSYLLLPNIIQTKKLTDKQRTNATIRHIIAERQALDESLTKMERENMELYRNCNELKDRVYMEFKVMEFKFEIEQMSKQREYLYVRKLKVCESKILALKRRLDAERKRRLEAGNPNPSMQQHQRELGLDLSHSNSLIYQSSQHRPQEHREVTLEVKYQV</sequence>
<gene>
    <name evidence="2" type="ORF">TCLT_LOCUS9953</name>
</gene>
<accession>A0A0N5D9Y6</accession>
<reference evidence="4" key="1">
    <citation type="submission" date="2017-02" db="UniProtKB">
        <authorList>
            <consortium name="WormBaseParasite"/>
        </authorList>
    </citation>
    <scope>IDENTIFICATION</scope>
</reference>
<reference evidence="2 3" key="2">
    <citation type="submission" date="2018-11" db="EMBL/GenBank/DDBJ databases">
        <authorList>
            <consortium name="Pathogen Informatics"/>
        </authorList>
    </citation>
    <scope>NUCLEOTIDE SEQUENCE [LARGE SCALE GENOMIC DNA]</scope>
</reference>
<feature type="coiled-coil region" evidence="1">
    <location>
        <begin position="80"/>
        <end position="114"/>
    </location>
</feature>